<comment type="caution">
    <text evidence="2">The sequence shown here is derived from an EMBL/GenBank/DDBJ whole genome shotgun (WGS) entry which is preliminary data.</text>
</comment>
<dbReference type="Gene3D" id="3.30.70.1320">
    <property type="entry name" value="Multidrug efflux transporter AcrB pore domain like"/>
    <property type="match status" value="1"/>
</dbReference>
<gene>
    <name evidence="2" type="ORF">GCM10023260_06770</name>
</gene>
<dbReference type="Proteomes" id="UP001501525">
    <property type="component" value="Unassembled WGS sequence"/>
</dbReference>
<evidence type="ECO:0000313" key="3">
    <source>
        <dbReference type="Proteomes" id="UP001501525"/>
    </source>
</evidence>
<keyword evidence="1" id="KW-0472">Membrane</keyword>
<evidence type="ECO:0000313" key="2">
    <source>
        <dbReference type="EMBL" id="GAA5097156.1"/>
    </source>
</evidence>
<feature type="transmembrane region" description="Helical" evidence="1">
    <location>
        <begin position="83"/>
        <end position="107"/>
    </location>
</feature>
<sequence length="130" mass="13853">MGIVRKAQSNTLNISKGVRAAINKLKTIVPSDVHIDVISDDALFIKSALHVVEVALIIAILSVILVIYLFLRDIPAVSLPVALIGTIAAIYLVGFSLNILTFLGLVLATRLVVDDAIVVLENIVGGAIWD</sequence>
<keyword evidence="1" id="KW-0812">Transmembrane</keyword>
<dbReference type="Gene3D" id="1.20.1640.10">
    <property type="entry name" value="Multidrug efflux transporter AcrB transmembrane domain"/>
    <property type="match status" value="1"/>
</dbReference>
<dbReference type="InterPro" id="IPR001036">
    <property type="entry name" value="Acrflvin-R"/>
</dbReference>
<dbReference type="EMBL" id="BAABIY010000012">
    <property type="protein sequence ID" value="GAA5097156.1"/>
    <property type="molecule type" value="Genomic_DNA"/>
</dbReference>
<protein>
    <submittedName>
        <fullName evidence="2">Uncharacterized protein</fullName>
    </submittedName>
</protein>
<dbReference type="PRINTS" id="PR00702">
    <property type="entry name" value="ACRIFLAVINRP"/>
</dbReference>
<name>A0ABP9ML54_9HYPH</name>
<dbReference type="SUPFAM" id="SSF82866">
    <property type="entry name" value="Multidrug efflux transporter AcrB transmembrane domain"/>
    <property type="match status" value="1"/>
</dbReference>
<reference evidence="3" key="1">
    <citation type="journal article" date="2019" name="Int. J. Syst. Evol. Microbiol.">
        <title>The Global Catalogue of Microorganisms (GCM) 10K type strain sequencing project: providing services to taxonomists for standard genome sequencing and annotation.</title>
        <authorList>
            <consortium name="The Broad Institute Genomics Platform"/>
            <consortium name="The Broad Institute Genome Sequencing Center for Infectious Disease"/>
            <person name="Wu L."/>
            <person name="Ma J."/>
        </authorList>
    </citation>
    <scope>NUCLEOTIDE SEQUENCE [LARGE SCALE GENOMIC DNA]</scope>
    <source>
        <strain evidence="3">JCM 17706</strain>
    </source>
</reference>
<dbReference type="PANTHER" id="PTHR32063">
    <property type="match status" value="1"/>
</dbReference>
<dbReference type="Pfam" id="PF00873">
    <property type="entry name" value="ACR_tran"/>
    <property type="match status" value="1"/>
</dbReference>
<proteinExistence type="predicted"/>
<feature type="transmembrane region" description="Helical" evidence="1">
    <location>
        <begin position="51"/>
        <end position="71"/>
    </location>
</feature>
<dbReference type="PANTHER" id="PTHR32063:SF24">
    <property type="entry name" value="CATION EFFLUX SYSTEM (ACRB_ACRD_ACRF FAMILY)"/>
    <property type="match status" value="1"/>
</dbReference>
<accession>A0ABP9ML54</accession>
<evidence type="ECO:0000256" key="1">
    <source>
        <dbReference type="SAM" id="Phobius"/>
    </source>
</evidence>
<organism evidence="2 3">
    <name type="scientific">Bartonella acomydis</name>
    <dbReference type="NCBI Taxonomy" id="686234"/>
    <lineage>
        <taxon>Bacteria</taxon>
        <taxon>Pseudomonadati</taxon>
        <taxon>Pseudomonadota</taxon>
        <taxon>Alphaproteobacteria</taxon>
        <taxon>Hyphomicrobiales</taxon>
        <taxon>Bartonellaceae</taxon>
        <taxon>Bartonella</taxon>
    </lineage>
</organism>
<keyword evidence="1" id="KW-1133">Transmembrane helix</keyword>
<keyword evidence="3" id="KW-1185">Reference proteome</keyword>